<accession>A0A137NZW4</accession>
<gene>
    <name evidence="2" type="ORF">CONCODRAFT_79767</name>
</gene>
<feature type="transmembrane region" description="Helical" evidence="1">
    <location>
        <begin position="44"/>
        <end position="66"/>
    </location>
</feature>
<keyword evidence="1" id="KW-0472">Membrane</keyword>
<dbReference type="GO" id="GO:0006888">
    <property type="term" value="P:endoplasmic reticulum to Golgi vesicle-mediated transport"/>
    <property type="evidence" value="ECO:0007669"/>
    <property type="project" value="InterPro"/>
</dbReference>
<keyword evidence="1" id="KW-1133">Transmembrane helix</keyword>
<feature type="transmembrane region" description="Helical" evidence="1">
    <location>
        <begin position="12"/>
        <end position="32"/>
    </location>
</feature>
<dbReference type="Proteomes" id="UP000070444">
    <property type="component" value="Unassembled WGS sequence"/>
</dbReference>
<dbReference type="EMBL" id="KQ964580">
    <property type="protein sequence ID" value="KXN68363.1"/>
    <property type="molecule type" value="Genomic_DNA"/>
</dbReference>
<dbReference type="AlphaFoldDB" id="A0A137NZW4"/>
<feature type="non-terminal residue" evidence="2">
    <location>
        <position position="1"/>
    </location>
</feature>
<name>A0A137NZW4_CONC2</name>
<reference evidence="2 3" key="1">
    <citation type="journal article" date="2015" name="Genome Biol. Evol.">
        <title>Phylogenomic analyses indicate that early fungi evolved digesting cell walls of algal ancestors of land plants.</title>
        <authorList>
            <person name="Chang Y."/>
            <person name="Wang S."/>
            <person name="Sekimoto S."/>
            <person name="Aerts A.L."/>
            <person name="Choi C."/>
            <person name="Clum A."/>
            <person name="LaButti K.M."/>
            <person name="Lindquist E.A."/>
            <person name="Yee Ngan C."/>
            <person name="Ohm R.A."/>
            <person name="Salamov A.A."/>
            <person name="Grigoriev I.V."/>
            <person name="Spatafora J.W."/>
            <person name="Berbee M.L."/>
        </authorList>
    </citation>
    <scope>NUCLEOTIDE SEQUENCE [LARGE SCALE GENOMIC DNA]</scope>
    <source>
        <strain evidence="2 3">NRRL 28638</strain>
    </source>
</reference>
<evidence type="ECO:0008006" key="4">
    <source>
        <dbReference type="Google" id="ProtNLM"/>
    </source>
</evidence>
<proteinExistence type="predicted"/>
<dbReference type="InterPro" id="IPR007277">
    <property type="entry name" value="Svp26/Tex261"/>
</dbReference>
<dbReference type="Pfam" id="PF04148">
    <property type="entry name" value="Erv26"/>
    <property type="match status" value="1"/>
</dbReference>
<dbReference type="GO" id="GO:0005737">
    <property type="term" value="C:cytoplasm"/>
    <property type="evidence" value="ECO:0007669"/>
    <property type="project" value="GOC"/>
</dbReference>
<evidence type="ECO:0000313" key="2">
    <source>
        <dbReference type="EMBL" id="KXN68363.1"/>
    </source>
</evidence>
<evidence type="ECO:0000313" key="3">
    <source>
        <dbReference type="Proteomes" id="UP000070444"/>
    </source>
</evidence>
<dbReference type="GO" id="GO:0016020">
    <property type="term" value="C:membrane"/>
    <property type="evidence" value="ECO:0007669"/>
    <property type="project" value="InterPro"/>
</dbReference>
<sequence>IPTLEVETFEIIATCATTLINHFLWFYEIFLYHQRPYNHPLTHLTVWEMLCFFIILIWLVPIGLLLSCTTPLTSLPSTNPHIRAKSKEGRVSLSQQFRSLFSSDASDRPKAY</sequence>
<keyword evidence="1" id="KW-0812">Transmembrane</keyword>
<evidence type="ECO:0000256" key="1">
    <source>
        <dbReference type="SAM" id="Phobius"/>
    </source>
</evidence>
<keyword evidence="3" id="KW-1185">Reference proteome</keyword>
<protein>
    <recommendedName>
        <fullName evidence="4">DUF396-domain-containing protein</fullName>
    </recommendedName>
</protein>
<organism evidence="2 3">
    <name type="scientific">Conidiobolus coronatus (strain ATCC 28846 / CBS 209.66 / NRRL 28638)</name>
    <name type="common">Delacroixia coronata</name>
    <dbReference type="NCBI Taxonomy" id="796925"/>
    <lineage>
        <taxon>Eukaryota</taxon>
        <taxon>Fungi</taxon>
        <taxon>Fungi incertae sedis</taxon>
        <taxon>Zoopagomycota</taxon>
        <taxon>Entomophthoromycotina</taxon>
        <taxon>Entomophthoromycetes</taxon>
        <taxon>Entomophthorales</taxon>
        <taxon>Ancylistaceae</taxon>
        <taxon>Conidiobolus</taxon>
    </lineage>
</organism>
<dbReference type="GO" id="GO:0097020">
    <property type="term" value="F:COPII receptor activity"/>
    <property type="evidence" value="ECO:0007669"/>
    <property type="project" value="InterPro"/>
</dbReference>